<accession>A0A8S5QDG3</accession>
<sequence>MSEAEHSRWVQGWSDFMVKMWQEKMLQFAPPVYDTGALSRSVQGVVHPGPVTTIEHRFLEYGIYVARGVGNGYSRGNGGDLKFLKDWKTNPHHRQKRDWFSKKYMYSLHRLNEFEAAYYGQTYQGLVSSFLWQLFGGGQNTIDRSVSQM</sequence>
<protein>
    <submittedName>
        <fullName evidence="1">Uncharacterized protein</fullName>
    </submittedName>
</protein>
<proteinExistence type="predicted"/>
<reference evidence="1" key="1">
    <citation type="journal article" date="2021" name="Proc. Natl. Acad. Sci. U.S.A.">
        <title>A Catalog of Tens of Thousands of Viruses from Human Metagenomes Reveals Hidden Associations with Chronic Diseases.</title>
        <authorList>
            <person name="Tisza M.J."/>
            <person name="Buck C.B."/>
        </authorList>
    </citation>
    <scope>NUCLEOTIDE SEQUENCE</scope>
    <source>
        <strain evidence="1">CtEIp38</strain>
    </source>
</reference>
<dbReference type="EMBL" id="BK015638">
    <property type="protein sequence ID" value="DAE17295.1"/>
    <property type="molecule type" value="Genomic_DNA"/>
</dbReference>
<name>A0A8S5QDG3_9CAUD</name>
<evidence type="ECO:0000313" key="1">
    <source>
        <dbReference type="EMBL" id="DAE17295.1"/>
    </source>
</evidence>
<organism evidence="1">
    <name type="scientific">Siphoviridae sp. ctEIp38</name>
    <dbReference type="NCBI Taxonomy" id="2825394"/>
    <lineage>
        <taxon>Viruses</taxon>
        <taxon>Duplodnaviria</taxon>
        <taxon>Heunggongvirae</taxon>
        <taxon>Uroviricota</taxon>
        <taxon>Caudoviricetes</taxon>
    </lineage>
</organism>